<dbReference type="AlphaFoldDB" id="A0AAW5PFC4"/>
<evidence type="ECO:0000313" key="1">
    <source>
        <dbReference type="EMBL" id="MCS4278433.1"/>
    </source>
</evidence>
<proteinExistence type="predicted"/>
<gene>
    <name evidence="1" type="ORF">M2412_000394</name>
</gene>
<evidence type="ECO:0000313" key="2">
    <source>
        <dbReference type="Proteomes" id="UP001320691"/>
    </source>
</evidence>
<organism evidence="1 2">
    <name type="scientific">Stenotrophomonas rhizophila</name>
    <dbReference type="NCBI Taxonomy" id="216778"/>
    <lineage>
        <taxon>Bacteria</taxon>
        <taxon>Pseudomonadati</taxon>
        <taxon>Pseudomonadota</taxon>
        <taxon>Gammaproteobacteria</taxon>
        <taxon>Lysobacterales</taxon>
        <taxon>Lysobacteraceae</taxon>
        <taxon>Stenotrophomonas</taxon>
    </lineage>
</organism>
<name>A0AAW5PFC4_9GAMM</name>
<protein>
    <submittedName>
        <fullName evidence="1">Uncharacterized protein</fullName>
    </submittedName>
</protein>
<dbReference type="RefSeq" id="WP_259259190.1">
    <property type="nucleotide sequence ID" value="NZ_JANUEK010000001.1"/>
</dbReference>
<comment type="caution">
    <text evidence="1">The sequence shown here is derived from an EMBL/GenBank/DDBJ whole genome shotgun (WGS) entry which is preliminary data.</text>
</comment>
<sequence>MSDSSAKLRLLAVLSDAQPPHNPIVVNGWAGIAFDRNRYADLAPTDVWGAWLDVHIQNSCPSDAIGIASLEDLAVGKEECRVEPNLDSLRRYWMEGERFLRDHYVFSLSFNWVVRLDQDVTLFAAERDFMREVIDRLHGLNSVMERMTEDFDPGENDLVGLRRFLSDITEELRH</sequence>
<dbReference type="EMBL" id="JANUEK010000001">
    <property type="protein sequence ID" value="MCS4278433.1"/>
    <property type="molecule type" value="Genomic_DNA"/>
</dbReference>
<dbReference type="Proteomes" id="UP001320691">
    <property type="component" value="Unassembled WGS sequence"/>
</dbReference>
<accession>A0AAW5PFC4</accession>
<reference evidence="1" key="1">
    <citation type="submission" date="2022-08" db="EMBL/GenBank/DDBJ databases">
        <title>Genomic analyses of the natural microbiome of Caenorhabditis elegans.</title>
        <authorList>
            <person name="Samuel B."/>
        </authorList>
    </citation>
    <scope>NUCLEOTIDE SEQUENCE</scope>
    <source>
        <strain evidence="1">BIGb0277</strain>
    </source>
</reference>